<evidence type="ECO:0000259" key="6">
    <source>
        <dbReference type="Pfam" id="PF02826"/>
    </source>
</evidence>
<dbReference type="RefSeq" id="WP_148623067.1">
    <property type="nucleotide sequence ID" value="NZ_SDGZ01000017.1"/>
</dbReference>
<dbReference type="AlphaFoldDB" id="A0A6C2C481"/>
<dbReference type="EMBL" id="SDGZ01000017">
    <property type="protein sequence ID" value="TYC48721.1"/>
    <property type="molecule type" value="Genomic_DNA"/>
</dbReference>
<dbReference type="Pfam" id="PF02826">
    <property type="entry name" value="2-Hacid_dh_C"/>
    <property type="match status" value="1"/>
</dbReference>
<evidence type="ECO:0000259" key="5">
    <source>
        <dbReference type="Pfam" id="PF00389"/>
    </source>
</evidence>
<comment type="caution">
    <text evidence="7">The sequence shown here is derived from an EMBL/GenBank/DDBJ whole genome shotgun (WGS) entry which is preliminary data.</text>
</comment>
<keyword evidence="8" id="KW-1185">Reference proteome</keyword>
<dbReference type="InterPro" id="IPR006139">
    <property type="entry name" value="D-isomer_2_OHA_DH_cat_dom"/>
</dbReference>
<dbReference type="InterPro" id="IPR036291">
    <property type="entry name" value="NAD(P)-bd_dom_sf"/>
</dbReference>
<evidence type="ECO:0000256" key="3">
    <source>
        <dbReference type="ARBA" id="ARBA00023027"/>
    </source>
</evidence>
<dbReference type="GO" id="GO:0051287">
    <property type="term" value="F:NAD binding"/>
    <property type="evidence" value="ECO:0007669"/>
    <property type="project" value="InterPro"/>
</dbReference>
<organism evidence="7 8">
    <name type="scientific">Weissella muntiaci</name>
    <dbReference type="NCBI Taxonomy" id="2508881"/>
    <lineage>
        <taxon>Bacteria</taxon>
        <taxon>Bacillati</taxon>
        <taxon>Bacillota</taxon>
        <taxon>Bacilli</taxon>
        <taxon>Lactobacillales</taxon>
        <taxon>Lactobacillaceae</taxon>
        <taxon>Weissella</taxon>
    </lineage>
</organism>
<dbReference type="InterPro" id="IPR029753">
    <property type="entry name" value="D-isomer_DH_CS"/>
</dbReference>
<dbReference type="SUPFAM" id="SSF51735">
    <property type="entry name" value="NAD(P)-binding Rossmann-fold domains"/>
    <property type="match status" value="1"/>
</dbReference>
<dbReference type="PANTHER" id="PTHR42789:SF1">
    <property type="entry name" value="D-ISOMER SPECIFIC 2-HYDROXYACID DEHYDROGENASE FAMILY PROTEIN (AFU_ORTHOLOGUE AFUA_6G10090)"/>
    <property type="match status" value="1"/>
</dbReference>
<keyword evidence="3" id="KW-0520">NAD</keyword>
<dbReference type="OrthoDB" id="9805416at2"/>
<sequence>MSKLLITAKLPESVYQRFNDTDIELATYDDDKLISHKELLESVKTVDYLITALSTVVDREIIDAAPNLKFIANFGAGFNNIDVEYAKQKSILVSNTPIVSTNSVAETTIGLILALNHRIVEGDTTVRQGEFKGWAPTYFLGHEIAGKKLGILGFGNIGKEVARKAQALSLDIQYWQPHQLSDPEERSLNAKYVSFDELITTSDIISVNAPLTESNRHLFDEIVFKKMKSTAQLINVGRGPIIDENALVKALRDNVIGGAALDVYENEPALAVGLTELTNVILTPHIGNATVEARDAMGKIVSENILLADQNLNTKYVVNR</sequence>
<protein>
    <submittedName>
        <fullName evidence="7">Hydroxyacid dehydrogenase</fullName>
    </submittedName>
</protein>
<dbReference type="SUPFAM" id="SSF52283">
    <property type="entry name" value="Formate/glycerate dehydrogenase catalytic domain-like"/>
    <property type="match status" value="1"/>
</dbReference>
<dbReference type="FunFam" id="3.40.50.720:FF:000203">
    <property type="entry name" value="D-3-phosphoglycerate dehydrogenase (SerA)"/>
    <property type="match status" value="1"/>
</dbReference>
<dbReference type="Proteomes" id="UP000371977">
    <property type="component" value="Unassembled WGS sequence"/>
</dbReference>
<evidence type="ECO:0000256" key="2">
    <source>
        <dbReference type="ARBA" id="ARBA00023002"/>
    </source>
</evidence>
<evidence type="ECO:0000256" key="1">
    <source>
        <dbReference type="ARBA" id="ARBA00005854"/>
    </source>
</evidence>
<dbReference type="GO" id="GO:0016616">
    <property type="term" value="F:oxidoreductase activity, acting on the CH-OH group of donors, NAD or NADP as acceptor"/>
    <property type="evidence" value="ECO:0007669"/>
    <property type="project" value="InterPro"/>
</dbReference>
<dbReference type="PANTHER" id="PTHR42789">
    <property type="entry name" value="D-ISOMER SPECIFIC 2-HYDROXYACID DEHYDROGENASE FAMILY PROTEIN (AFU_ORTHOLOGUE AFUA_6G10090)"/>
    <property type="match status" value="1"/>
</dbReference>
<gene>
    <name evidence="7" type="ORF">ESZ50_08090</name>
</gene>
<dbReference type="InterPro" id="IPR050857">
    <property type="entry name" value="D-2-hydroxyacid_DH"/>
</dbReference>
<keyword evidence="2 4" id="KW-0560">Oxidoreductase</keyword>
<comment type="similarity">
    <text evidence="1 4">Belongs to the D-isomer specific 2-hydroxyacid dehydrogenase family.</text>
</comment>
<dbReference type="InterPro" id="IPR006140">
    <property type="entry name" value="D-isomer_DH_NAD-bd"/>
</dbReference>
<reference evidence="7 8" key="1">
    <citation type="submission" date="2019-01" db="EMBL/GenBank/DDBJ databases">
        <title>Weissella sp. nov., a novel lactic acid bacterium isolated from animal feces.</title>
        <authorList>
            <person name="Wang L.-T."/>
        </authorList>
    </citation>
    <scope>NUCLEOTIDE SEQUENCE [LARGE SCALE GENOMIC DNA]</scope>
    <source>
        <strain evidence="7 8">8H-2</strain>
    </source>
</reference>
<evidence type="ECO:0000256" key="4">
    <source>
        <dbReference type="RuleBase" id="RU003719"/>
    </source>
</evidence>
<feature type="domain" description="D-isomer specific 2-hydroxyacid dehydrogenase NAD-binding" evidence="6">
    <location>
        <begin position="109"/>
        <end position="287"/>
    </location>
</feature>
<proteinExistence type="inferred from homology"/>
<evidence type="ECO:0000313" key="7">
    <source>
        <dbReference type="EMBL" id="TYC48721.1"/>
    </source>
</evidence>
<dbReference type="PROSITE" id="PS00670">
    <property type="entry name" value="D_2_HYDROXYACID_DH_2"/>
    <property type="match status" value="1"/>
</dbReference>
<dbReference type="Gene3D" id="3.40.50.720">
    <property type="entry name" value="NAD(P)-binding Rossmann-like Domain"/>
    <property type="match status" value="2"/>
</dbReference>
<accession>A0A6C2C481</accession>
<dbReference type="Pfam" id="PF00389">
    <property type="entry name" value="2-Hacid_dh"/>
    <property type="match status" value="1"/>
</dbReference>
<feature type="domain" description="D-isomer specific 2-hydroxyacid dehydrogenase catalytic" evidence="5">
    <location>
        <begin position="5"/>
        <end position="319"/>
    </location>
</feature>
<evidence type="ECO:0000313" key="8">
    <source>
        <dbReference type="Proteomes" id="UP000371977"/>
    </source>
</evidence>
<name>A0A6C2C481_9LACO</name>